<gene>
    <name evidence="2" type="ORF">G6N76_00715</name>
</gene>
<dbReference type="EMBL" id="JAAKZH010000001">
    <property type="protein sequence ID" value="NGO62178.1"/>
    <property type="molecule type" value="Genomic_DNA"/>
</dbReference>
<reference evidence="2 3" key="1">
    <citation type="submission" date="2020-02" db="EMBL/GenBank/DDBJ databases">
        <title>Genome sequence of the type strain CCBAU10050 of Rhizobium daejeonense.</title>
        <authorList>
            <person name="Gao J."/>
            <person name="Sun J."/>
        </authorList>
    </citation>
    <scope>NUCLEOTIDE SEQUENCE [LARGE SCALE GENOMIC DNA]</scope>
    <source>
        <strain evidence="2 3">CCBAU10050</strain>
    </source>
</reference>
<keyword evidence="1" id="KW-0812">Transmembrane</keyword>
<keyword evidence="1" id="KW-1133">Transmembrane helix</keyword>
<feature type="transmembrane region" description="Helical" evidence="1">
    <location>
        <begin position="68"/>
        <end position="88"/>
    </location>
</feature>
<comment type="caution">
    <text evidence="2">The sequence shown here is derived from an EMBL/GenBank/DDBJ whole genome shotgun (WGS) entry which is preliminary data.</text>
</comment>
<evidence type="ECO:0000313" key="3">
    <source>
        <dbReference type="Proteomes" id="UP000477849"/>
    </source>
</evidence>
<keyword evidence="3" id="KW-1185">Reference proteome</keyword>
<proteinExistence type="predicted"/>
<dbReference type="AlphaFoldDB" id="A0A6M1S1D0"/>
<protein>
    <submittedName>
        <fullName evidence="2">Uncharacterized protein</fullName>
    </submittedName>
</protein>
<dbReference type="RefSeq" id="WP_163900887.1">
    <property type="nucleotide sequence ID" value="NZ_CP048427.1"/>
</dbReference>
<sequence>MLMEASDPFLFRLAVFALAVFAGLVIGAGTKRDFRNTLVLAAGLLAAALAAASVYATGRLPSGMGRTIAFVALTLSSAGLVSGLILAWRTGSGFSTDDKGGRNG</sequence>
<evidence type="ECO:0000256" key="1">
    <source>
        <dbReference type="SAM" id="Phobius"/>
    </source>
</evidence>
<feature type="transmembrane region" description="Helical" evidence="1">
    <location>
        <begin position="37"/>
        <end position="56"/>
    </location>
</feature>
<dbReference type="Proteomes" id="UP000477849">
    <property type="component" value="Unassembled WGS sequence"/>
</dbReference>
<organism evidence="2 3">
    <name type="scientific">Rhizobium daejeonense</name>
    <dbReference type="NCBI Taxonomy" id="240521"/>
    <lineage>
        <taxon>Bacteria</taxon>
        <taxon>Pseudomonadati</taxon>
        <taxon>Pseudomonadota</taxon>
        <taxon>Alphaproteobacteria</taxon>
        <taxon>Hyphomicrobiales</taxon>
        <taxon>Rhizobiaceae</taxon>
        <taxon>Rhizobium/Agrobacterium group</taxon>
        <taxon>Rhizobium</taxon>
    </lineage>
</organism>
<evidence type="ECO:0000313" key="2">
    <source>
        <dbReference type="EMBL" id="NGO62178.1"/>
    </source>
</evidence>
<name>A0A6M1S1D0_9HYPH</name>
<keyword evidence="1" id="KW-0472">Membrane</keyword>
<accession>A0A6M1S1D0</accession>